<sequence length="149" mass="16217">MTSPMFAGHPFGTTVNEETLRKTFLPLNQWEDKYRQLILLGKQLPTLPDDLKAQAKEIAGCENRVWLGYTRGENGALHFYGDSEGRIVRGLLAVLLTAVEGKTAAQLLAQSPLAFFDELGLRAQLSASRSQGLNALNEAIMVAAQEAGS</sequence>
<dbReference type="PANTHER" id="PTHR43597">
    <property type="entry name" value="SULFUR ACCEPTOR PROTEIN CSDE"/>
    <property type="match status" value="1"/>
</dbReference>
<dbReference type="SUPFAM" id="SSF82649">
    <property type="entry name" value="SufE/NifU"/>
    <property type="match status" value="1"/>
</dbReference>
<dbReference type="RefSeq" id="WP_042288877.1">
    <property type="nucleotide sequence ID" value="NZ_CABLBY010000008.1"/>
</dbReference>
<feature type="domain" description="Fe-S metabolism associated" evidence="2">
    <location>
        <begin position="23"/>
        <end position="140"/>
    </location>
</feature>
<evidence type="ECO:0000259" key="2">
    <source>
        <dbReference type="Pfam" id="PF02657"/>
    </source>
</evidence>
<accession>A0ABS0ZSP2</accession>
<dbReference type="PANTHER" id="PTHR43597:SF5">
    <property type="entry name" value="SUFE-LIKE PROTEIN 2, CHLOROPLASTIC"/>
    <property type="match status" value="1"/>
</dbReference>
<gene>
    <name evidence="3" type="primary">csdE</name>
    <name evidence="3" type="ORF">I6M88_12720</name>
</gene>
<dbReference type="Gene3D" id="3.90.1010.10">
    <property type="match status" value="1"/>
</dbReference>
<dbReference type="GeneID" id="84235280"/>
<dbReference type="EMBL" id="JADWND010000005">
    <property type="protein sequence ID" value="MBJ8381829.1"/>
    <property type="molecule type" value="Genomic_DNA"/>
</dbReference>
<name>A0ABS0ZSP2_9ENTR</name>
<dbReference type="InterPro" id="IPR003808">
    <property type="entry name" value="Fe-S_metab-assoc_dom"/>
</dbReference>
<dbReference type="Proteomes" id="UP000746649">
    <property type="component" value="Unassembled WGS sequence"/>
</dbReference>
<protein>
    <submittedName>
        <fullName evidence="3">Cysteine desulfurase sulfur acceptor subunit CsdE</fullName>
    </submittedName>
</protein>
<comment type="caution">
    <text evidence="3">The sequence shown here is derived from an EMBL/GenBank/DDBJ whole genome shotgun (WGS) entry which is preliminary data.</text>
</comment>
<evidence type="ECO:0000313" key="3">
    <source>
        <dbReference type="EMBL" id="MBJ8381829.1"/>
    </source>
</evidence>
<evidence type="ECO:0000313" key="4">
    <source>
        <dbReference type="Proteomes" id="UP000746649"/>
    </source>
</evidence>
<reference evidence="3 4" key="1">
    <citation type="submission" date="2020-11" db="EMBL/GenBank/DDBJ databases">
        <title>Enhanced detection system for hospital associated transmission using whole genome sequencing surveillance.</title>
        <authorList>
            <person name="Harrison L.H."/>
            <person name="Van Tyne D."/>
            <person name="Marsh J.W."/>
            <person name="Griffith M.P."/>
            <person name="Snyder D.J."/>
            <person name="Cooper V.S."/>
            <person name="Mustapha M."/>
        </authorList>
    </citation>
    <scope>NUCLEOTIDE SEQUENCE [LARGE SCALE GENOMIC DNA]</scope>
    <source>
        <strain evidence="3 4">CB00117</strain>
    </source>
</reference>
<dbReference type="NCBIfam" id="TIGR03391">
    <property type="entry name" value="FeS_syn_CsdE"/>
    <property type="match status" value="1"/>
</dbReference>
<proteinExistence type="inferred from homology"/>
<evidence type="ECO:0000256" key="1">
    <source>
        <dbReference type="ARBA" id="ARBA00010282"/>
    </source>
</evidence>
<dbReference type="NCBIfam" id="NF011594">
    <property type="entry name" value="PRK15019.1"/>
    <property type="match status" value="1"/>
</dbReference>
<dbReference type="Pfam" id="PF02657">
    <property type="entry name" value="SufE"/>
    <property type="match status" value="1"/>
</dbReference>
<keyword evidence="4" id="KW-1185">Reference proteome</keyword>
<comment type="similarity">
    <text evidence="1">Belongs to the SufE family.</text>
</comment>
<organism evidence="3 4">
    <name type="scientific">Citrobacter sedlakii</name>
    <dbReference type="NCBI Taxonomy" id="67826"/>
    <lineage>
        <taxon>Bacteria</taxon>
        <taxon>Pseudomonadati</taxon>
        <taxon>Pseudomonadota</taxon>
        <taxon>Gammaproteobacteria</taxon>
        <taxon>Enterobacterales</taxon>
        <taxon>Enterobacteriaceae</taxon>
        <taxon>Citrobacter</taxon>
        <taxon>Citrobacter freundii complex</taxon>
    </lineage>
</organism>
<dbReference type="InterPro" id="IPR017763">
    <property type="entry name" value="Cysteine_desulfurase_CsdE"/>
</dbReference>